<evidence type="ECO:0000313" key="3">
    <source>
        <dbReference type="Proteomes" id="UP000658514"/>
    </source>
</evidence>
<sequence>MANITIQNLDAQNLAIVELDNNQLNEVKGGCPICIPVLFGIGLAAGYLLNR</sequence>
<name>A0ABR8AFU9_9CYAN</name>
<organism evidence="2 3">
    <name type="scientific">Calothrix parietina FACHB-288</name>
    <dbReference type="NCBI Taxonomy" id="2692896"/>
    <lineage>
        <taxon>Bacteria</taxon>
        <taxon>Bacillati</taxon>
        <taxon>Cyanobacteriota</taxon>
        <taxon>Cyanophyceae</taxon>
        <taxon>Nostocales</taxon>
        <taxon>Calotrichaceae</taxon>
        <taxon>Calothrix</taxon>
    </lineage>
</organism>
<dbReference type="Proteomes" id="UP000658514">
    <property type="component" value="Unassembled WGS sequence"/>
</dbReference>
<evidence type="ECO:0000256" key="1">
    <source>
        <dbReference type="SAM" id="Phobius"/>
    </source>
</evidence>
<keyword evidence="1" id="KW-1133">Transmembrane helix</keyword>
<evidence type="ECO:0000313" key="2">
    <source>
        <dbReference type="EMBL" id="MBD2198639.1"/>
    </source>
</evidence>
<protein>
    <recommendedName>
        <fullName evidence="4">Class IIb bacteriocin, lactobin A/cerein 7B family</fullName>
    </recommendedName>
</protein>
<keyword evidence="1" id="KW-0812">Transmembrane</keyword>
<gene>
    <name evidence="2" type="ORF">H6G24_24670</name>
</gene>
<reference evidence="2 3" key="1">
    <citation type="journal article" date="2020" name="ISME J.">
        <title>Comparative genomics reveals insights into cyanobacterial evolution and habitat adaptation.</title>
        <authorList>
            <person name="Chen M.Y."/>
            <person name="Teng W.K."/>
            <person name="Zhao L."/>
            <person name="Hu C.X."/>
            <person name="Zhou Y.K."/>
            <person name="Han B.P."/>
            <person name="Song L.R."/>
            <person name="Shu W.S."/>
        </authorList>
    </citation>
    <scope>NUCLEOTIDE SEQUENCE [LARGE SCALE GENOMIC DNA]</scope>
    <source>
        <strain evidence="2 3">FACHB-288</strain>
    </source>
</reference>
<feature type="transmembrane region" description="Helical" evidence="1">
    <location>
        <begin position="27"/>
        <end position="49"/>
    </location>
</feature>
<evidence type="ECO:0008006" key="4">
    <source>
        <dbReference type="Google" id="ProtNLM"/>
    </source>
</evidence>
<proteinExistence type="predicted"/>
<keyword evidence="3" id="KW-1185">Reference proteome</keyword>
<dbReference type="RefSeq" id="WP_190546576.1">
    <property type="nucleotide sequence ID" value="NZ_CAWPNO010000078.1"/>
</dbReference>
<comment type="caution">
    <text evidence="2">The sequence shown here is derived from an EMBL/GenBank/DDBJ whole genome shotgun (WGS) entry which is preliminary data.</text>
</comment>
<accession>A0ABR8AFU9</accession>
<keyword evidence="1" id="KW-0472">Membrane</keyword>
<dbReference type="EMBL" id="JACJQH010000044">
    <property type="protein sequence ID" value="MBD2198639.1"/>
    <property type="molecule type" value="Genomic_DNA"/>
</dbReference>